<dbReference type="InterPro" id="IPR050807">
    <property type="entry name" value="TransReg_Diox_bact_type"/>
</dbReference>
<protein>
    <submittedName>
        <fullName evidence="3">Helix-turn-helix domain-containing protein</fullName>
    </submittedName>
</protein>
<dbReference type="InterPro" id="IPR011051">
    <property type="entry name" value="RmlC_Cupin_sf"/>
</dbReference>
<dbReference type="CDD" id="cd00093">
    <property type="entry name" value="HTH_XRE"/>
    <property type="match status" value="1"/>
</dbReference>
<evidence type="ECO:0000256" key="1">
    <source>
        <dbReference type="ARBA" id="ARBA00023125"/>
    </source>
</evidence>
<evidence type="ECO:0000313" key="4">
    <source>
        <dbReference type="Proteomes" id="UP001149140"/>
    </source>
</evidence>
<comment type="caution">
    <text evidence="3">The sequence shown here is derived from an EMBL/GenBank/DDBJ whole genome shotgun (WGS) entry which is preliminary data.</text>
</comment>
<evidence type="ECO:0000313" key="3">
    <source>
        <dbReference type="EMBL" id="MDA0165334.1"/>
    </source>
</evidence>
<accession>A0A9X3MYX9</accession>
<dbReference type="AlphaFoldDB" id="A0A9X3MYX9"/>
<dbReference type="SUPFAM" id="SSF51182">
    <property type="entry name" value="RmlC-like cupins"/>
    <property type="match status" value="1"/>
</dbReference>
<keyword evidence="4" id="KW-1185">Reference proteome</keyword>
<dbReference type="GO" id="GO:0003677">
    <property type="term" value="F:DNA binding"/>
    <property type="evidence" value="ECO:0007669"/>
    <property type="project" value="UniProtKB-KW"/>
</dbReference>
<gene>
    <name evidence="3" type="ORF">OM076_34010</name>
</gene>
<dbReference type="SMART" id="SM00530">
    <property type="entry name" value="HTH_XRE"/>
    <property type="match status" value="1"/>
</dbReference>
<dbReference type="InterPro" id="IPR010982">
    <property type="entry name" value="Lambda_DNA-bd_dom_sf"/>
</dbReference>
<dbReference type="Proteomes" id="UP001149140">
    <property type="component" value="Unassembled WGS sequence"/>
</dbReference>
<dbReference type="PROSITE" id="PS50943">
    <property type="entry name" value="HTH_CROC1"/>
    <property type="match status" value="1"/>
</dbReference>
<reference evidence="3" key="1">
    <citation type="submission" date="2022-10" db="EMBL/GenBank/DDBJ databases">
        <title>The WGS of Solirubrobacter ginsenosidimutans DSM 21036.</title>
        <authorList>
            <person name="Jiang Z."/>
        </authorList>
    </citation>
    <scope>NUCLEOTIDE SEQUENCE</scope>
    <source>
        <strain evidence="3">DSM 21036</strain>
    </source>
</reference>
<sequence length="383" mass="41327">MLDTHASEQRVSTGLDALDAVLGGLYWGDNVVWQLDGPSPEPFYRAIARLPDVFITKTSISIAGTTTYRDVDSMEVVEAGTRGPFARPADLLREVHRLSQPRGHRLILFDSLDAMVHAWGAGRARDFFARCCPMLLELGAIAYWSMDAQATPATVRDTVHAVTQCVLNVDERSVRVAKAEGRDDSVRGTVLHWHQEGGRPIVATAEIVGRVAASIRAVRRSRHLSQHDLGDLAGVSASAISQVEHAERGLSLATLVRLSSALGVTIDDLLRGKDPGTYRIGRRTDDPQGGFERTVSLLGDDNTDLWIDLVHLGPREAGAPTRTRAGTGIVGVASGLVQVQVAGQTPAVRHGEVLVADSEFIAGWRNLGQSEAELFWIVSAARG</sequence>
<name>A0A9X3MYX9_9ACTN</name>
<dbReference type="RefSeq" id="WP_270044591.1">
    <property type="nucleotide sequence ID" value="NZ_JAPDOD010000045.1"/>
</dbReference>
<dbReference type="GO" id="GO:0003700">
    <property type="term" value="F:DNA-binding transcription factor activity"/>
    <property type="evidence" value="ECO:0007669"/>
    <property type="project" value="TreeGrafter"/>
</dbReference>
<dbReference type="SUPFAM" id="SSF47413">
    <property type="entry name" value="lambda repressor-like DNA-binding domains"/>
    <property type="match status" value="1"/>
</dbReference>
<dbReference type="PANTHER" id="PTHR46797:SF1">
    <property type="entry name" value="METHYLPHOSPHONATE SYNTHASE"/>
    <property type="match status" value="1"/>
</dbReference>
<keyword evidence="1" id="KW-0238">DNA-binding</keyword>
<proteinExistence type="predicted"/>
<dbReference type="InterPro" id="IPR001387">
    <property type="entry name" value="Cro/C1-type_HTH"/>
</dbReference>
<dbReference type="EMBL" id="JAPDOD010000045">
    <property type="protein sequence ID" value="MDA0165334.1"/>
    <property type="molecule type" value="Genomic_DNA"/>
</dbReference>
<dbReference type="GO" id="GO:0005829">
    <property type="term" value="C:cytosol"/>
    <property type="evidence" value="ECO:0007669"/>
    <property type="project" value="TreeGrafter"/>
</dbReference>
<dbReference type="Gene3D" id="1.10.260.40">
    <property type="entry name" value="lambda repressor-like DNA-binding domains"/>
    <property type="match status" value="1"/>
</dbReference>
<evidence type="ECO:0000259" key="2">
    <source>
        <dbReference type="PROSITE" id="PS50943"/>
    </source>
</evidence>
<feature type="domain" description="HTH cro/C1-type" evidence="2">
    <location>
        <begin position="215"/>
        <end position="269"/>
    </location>
</feature>
<dbReference type="Pfam" id="PF01381">
    <property type="entry name" value="HTH_3"/>
    <property type="match status" value="1"/>
</dbReference>
<dbReference type="PANTHER" id="PTHR46797">
    <property type="entry name" value="HTH-TYPE TRANSCRIPTIONAL REGULATOR"/>
    <property type="match status" value="1"/>
</dbReference>
<organism evidence="3 4">
    <name type="scientific">Solirubrobacter ginsenosidimutans</name>
    <dbReference type="NCBI Taxonomy" id="490573"/>
    <lineage>
        <taxon>Bacteria</taxon>
        <taxon>Bacillati</taxon>
        <taxon>Actinomycetota</taxon>
        <taxon>Thermoleophilia</taxon>
        <taxon>Solirubrobacterales</taxon>
        <taxon>Solirubrobacteraceae</taxon>
        <taxon>Solirubrobacter</taxon>
    </lineage>
</organism>